<keyword evidence="4" id="KW-0967">Endosome</keyword>
<evidence type="ECO:0000256" key="6">
    <source>
        <dbReference type="ARBA" id="ARBA00023136"/>
    </source>
</evidence>
<dbReference type="STRING" id="933852.A0A0C2WWJ2"/>
<evidence type="ECO:0000256" key="8">
    <source>
        <dbReference type="SAM" id="MobiDB-lite"/>
    </source>
</evidence>
<name>A0A0C2WWJ2_SERVB</name>
<keyword evidence="6" id="KW-0472">Membrane</keyword>
<feature type="domain" description="Vps53 N-terminal" evidence="9">
    <location>
        <begin position="29"/>
        <end position="390"/>
    </location>
</feature>
<proteinExistence type="inferred from homology"/>
<comment type="subcellular location">
    <subcellularLocation>
        <location evidence="2">Endosome membrane</location>
        <topology evidence="2">Peripheral membrane protein</topology>
    </subcellularLocation>
    <subcellularLocation>
        <location evidence="1">Golgi apparatus</location>
        <location evidence="1">trans-Golgi network membrane</location>
        <topology evidence="1">Peripheral membrane protein</topology>
    </subcellularLocation>
</comment>
<dbReference type="InterPro" id="IPR038260">
    <property type="entry name" value="Vps53_C_sf"/>
</dbReference>
<accession>A0A0C2WWJ2</accession>
<reference evidence="11 12" key="1">
    <citation type="submission" date="2014-04" db="EMBL/GenBank/DDBJ databases">
        <authorList>
            <consortium name="DOE Joint Genome Institute"/>
            <person name="Kuo A."/>
            <person name="Zuccaro A."/>
            <person name="Kohler A."/>
            <person name="Nagy L.G."/>
            <person name="Floudas D."/>
            <person name="Copeland A."/>
            <person name="Barry K.W."/>
            <person name="Cichocki N."/>
            <person name="Veneault-Fourrey C."/>
            <person name="LaButti K."/>
            <person name="Lindquist E.A."/>
            <person name="Lipzen A."/>
            <person name="Lundell T."/>
            <person name="Morin E."/>
            <person name="Murat C."/>
            <person name="Sun H."/>
            <person name="Tunlid A."/>
            <person name="Henrissat B."/>
            <person name="Grigoriev I.V."/>
            <person name="Hibbett D.S."/>
            <person name="Martin F."/>
            <person name="Nordberg H.P."/>
            <person name="Cantor M.N."/>
            <person name="Hua S.X."/>
        </authorList>
    </citation>
    <scope>NUCLEOTIDE SEQUENCE [LARGE SCALE GENOMIC DNA]</scope>
    <source>
        <strain evidence="11 12">MAFF 305830</strain>
    </source>
</reference>
<dbReference type="GO" id="GO:0000938">
    <property type="term" value="C:GARP complex"/>
    <property type="evidence" value="ECO:0007669"/>
    <property type="project" value="InterPro"/>
</dbReference>
<dbReference type="OrthoDB" id="10261632at2759"/>
<dbReference type="PANTHER" id="PTHR12820:SF0">
    <property type="entry name" value="VACUOLAR PROTEIN SORTING-ASSOCIATED PROTEIN 53 HOMOLOG"/>
    <property type="match status" value="1"/>
</dbReference>
<dbReference type="InterPro" id="IPR031745">
    <property type="entry name" value="Vps53_C"/>
</dbReference>
<keyword evidence="7" id="KW-0175">Coiled coil</keyword>
<evidence type="ECO:0000259" key="9">
    <source>
        <dbReference type="Pfam" id="PF04100"/>
    </source>
</evidence>
<dbReference type="Pfam" id="PF04100">
    <property type="entry name" value="Vps53_N"/>
    <property type="match status" value="1"/>
</dbReference>
<evidence type="ECO:0000313" key="12">
    <source>
        <dbReference type="Proteomes" id="UP000054097"/>
    </source>
</evidence>
<dbReference type="GO" id="GO:0010008">
    <property type="term" value="C:endosome membrane"/>
    <property type="evidence" value="ECO:0007669"/>
    <property type="project" value="UniProtKB-SubCell"/>
</dbReference>
<feature type="domain" description="Vps53 C-terminal" evidence="10">
    <location>
        <begin position="495"/>
        <end position="577"/>
    </location>
</feature>
<gene>
    <name evidence="11" type="ORF">M408DRAFT_66180</name>
</gene>
<dbReference type="GO" id="GO:0005829">
    <property type="term" value="C:cytosol"/>
    <property type="evidence" value="ECO:0007669"/>
    <property type="project" value="GOC"/>
</dbReference>
<evidence type="ECO:0000313" key="11">
    <source>
        <dbReference type="EMBL" id="KIM30498.1"/>
    </source>
</evidence>
<evidence type="ECO:0000256" key="1">
    <source>
        <dbReference type="ARBA" id="ARBA00004150"/>
    </source>
</evidence>
<dbReference type="PANTHER" id="PTHR12820">
    <property type="entry name" value="VACUOLAR SORTING PROTEIN 53"/>
    <property type="match status" value="1"/>
</dbReference>
<dbReference type="HOGENOM" id="CLU_007339_0_0_1"/>
<evidence type="ECO:0000256" key="4">
    <source>
        <dbReference type="ARBA" id="ARBA00022753"/>
    </source>
</evidence>
<sequence length="670" mass="75532">MQKELPPELIIAVERILEPHKEYKHVQTNVQDTLNELFPTEESLLQISVVQAQLEEQRSALQAEVAQLSETLTKEQDPGRMQRIQELIAGLLSQMNRIREKATESEAIVRSITKDIQRLDHAKKNLALSMTTLKRLQMLVNGLEQLDIFVKERQYPQISQTLGAVKQLSIFFKPYMAIDRIAAVWRRFQESQGAVRGLVEEDFEAFVLKDPSKPISSTIIADCCLVVDVLGDDVRNHLIDKYCNMELKDYRRIFRPTDEAGQLDNLSRRFSWFRRILGLHEEEHANVFPASWNVGKILCGKFTEITAEDVNTLLSRLGPKLTVNLLLENLQHAIEFETFVSRKYGVGLQDVLASTPSKASSNRSISSAFEKYMGVFVDAQDRAISDMMAAYRGIKSRTSVEDQAIKEEDNHYVLSSSGDLFYFYAQTLEQCAKFTTGKPLHDLFVVFRKWLRIYAGKSMAFDAGLPLMISQMSLLITKFTNALVRSRPLRDTGAEQILLDFQALKSCLLRMPSTGDPESIPTTYTKAATKLTVQVETILKVVSAPVDPQEPFIMNYIVLIGDSSFSNFQKILDLKGIPGVAQNNLLDHFLTTTSTKDELPSTSFLSSLDMDPSASQITTRPSMDSGSHTPRSGTPGTDSPKTTERREVLSSLRGLVTFAVKRDRENKNQT</sequence>
<dbReference type="AlphaFoldDB" id="A0A0C2WWJ2"/>
<feature type="coiled-coil region" evidence="7">
    <location>
        <begin position="51"/>
        <end position="101"/>
    </location>
</feature>
<feature type="region of interest" description="Disordered" evidence="8">
    <location>
        <begin position="600"/>
        <end position="648"/>
    </location>
</feature>
<keyword evidence="5" id="KW-0333">Golgi apparatus</keyword>
<evidence type="ECO:0000259" key="10">
    <source>
        <dbReference type="Pfam" id="PF16854"/>
    </source>
</evidence>
<reference evidence="12" key="2">
    <citation type="submission" date="2015-01" db="EMBL/GenBank/DDBJ databases">
        <title>Evolutionary Origins and Diversification of the Mycorrhizal Mutualists.</title>
        <authorList>
            <consortium name="DOE Joint Genome Institute"/>
            <consortium name="Mycorrhizal Genomics Consortium"/>
            <person name="Kohler A."/>
            <person name="Kuo A."/>
            <person name="Nagy L.G."/>
            <person name="Floudas D."/>
            <person name="Copeland A."/>
            <person name="Barry K.W."/>
            <person name="Cichocki N."/>
            <person name="Veneault-Fourrey C."/>
            <person name="LaButti K."/>
            <person name="Lindquist E.A."/>
            <person name="Lipzen A."/>
            <person name="Lundell T."/>
            <person name="Morin E."/>
            <person name="Murat C."/>
            <person name="Riley R."/>
            <person name="Ohm R."/>
            <person name="Sun H."/>
            <person name="Tunlid A."/>
            <person name="Henrissat B."/>
            <person name="Grigoriev I.V."/>
            <person name="Hibbett D.S."/>
            <person name="Martin F."/>
        </authorList>
    </citation>
    <scope>NUCLEOTIDE SEQUENCE [LARGE SCALE GENOMIC DNA]</scope>
    <source>
        <strain evidence="12">MAFF 305830</strain>
    </source>
</reference>
<comment type="similarity">
    <text evidence="3">Belongs to the VPS53 family.</text>
</comment>
<dbReference type="InterPro" id="IPR039766">
    <property type="entry name" value="Vps53"/>
</dbReference>
<dbReference type="Gene3D" id="1.10.357.110">
    <property type="entry name" value="Vacuolar protein sorting-associated protein 53, C-terminus"/>
    <property type="match status" value="1"/>
</dbReference>
<feature type="compositionally biased region" description="Polar residues" evidence="8">
    <location>
        <begin position="613"/>
        <end position="640"/>
    </location>
</feature>
<evidence type="ECO:0000256" key="2">
    <source>
        <dbReference type="ARBA" id="ARBA00004481"/>
    </source>
</evidence>
<evidence type="ECO:0000256" key="3">
    <source>
        <dbReference type="ARBA" id="ARBA00008628"/>
    </source>
</evidence>
<protein>
    <submittedName>
        <fullName evidence="11">Uncharacterized protein</fullName>
    </submittedName>
</protein>
<dbReference type="GO" id="GO:0042147">
    <property type="term" value="P:retrograde transport, endosome to Golgi"/>
    <property type="evidence" value="ECO:0007669"/>
    <property type="project" value="InterPro"/>
</dbReference>
<dbReference type="Pfam" id="PF16854">
    <property type="entry name" value="VPS53_C"/>
    <property type="match status" value="1"/>
</dbReference>
<dbReference type="InterPro" id="IPR007234">
    <property type="entry name" value="Vps53_N"/>
</dbReference>
<dbReference type="EMBL" id="KN824284">
    <property type="protein sequence ID" value="KIM30498.1"/>
    <property type="molecule type" value="Genomic_DNA"/>
</dbReference>
<dbReference type="Proteomes" id="UP000054097">
    <property type="component" value="Unassembled WGS sequence"/>
</dbReference>
<keyword evidence="12" id="KW-1185">Reference proteome</keyword>
<evidence type="ECO:0000256" key="5">
    <source>
        <dbReference type="ARBA" id="ARBA00023034"/>
    </source>
</evidence>
<evidence type="ECO:0000256" key="7">
    <source>
        <dbReference type="SAM" id="Coils"/>
    </source>
</evidence>
<organism evidence="11 12">
    <name type="scientific">Serendipita vermifera MAFF 305830</name>
    <dbReference type="NCBI Taxonomy" id="933852"/>
    <lineage>
        <taxon>Eukaryota</taxon>
        <taxon>Fungi</taxon>
        <taxon>Dikarya</taxon>
        <taxon>Basidiomycota</taxon>
        <taxon>Agaricomycotina</taxon>
        <taxon>Agaricomycetes</taxon>
        <taxon>Sebacinales</taxon>
        <taxon>Serendipitaceae</taxon>
        <taxon>Serendipita</taxon>
    </lineage>
</organism>